<organism evidence="2 3">
    <name type="scientific">Ficus carica</name>
    <name type="common">Common fig</name>
    <dbReference type="NCBI Taxonomy" id="3494"/>
    <lineage>
        <taxon>Eukaryota</taxon>
        <taxon>Viridiplantae</taxon>
        <taxon>Streptophyta</taxon>
        <taxon>Embryophyta</taxon>
        <taxon>Tracheophyta</taxon>
        <taxon>Spermatophyta</taxon>
        <taxon>Magnoliopsida</taxon>
        <taxon>eudicotyledons</taxon>
        <taxon>Gunneridae</taxon>
        <taxon>Pentapetalae</taxon>
        <taxon>rosids</taxon>
        <taxon>fabids</taxon>
        <taxon>Rosales</taxon>
        <taxon>Moraceae</taxon>
        <taxon>Ficeae</taxon>
        <taxon>Ficus</taxon>
    </lineage>
</organism>
<evidence type="ECO:0000313" key="2">
    <source>
        <dbReference type="EMBL" id="GMN25798.1"/>
    </source>
</evidence>
<evidence type="ECO:0000256" key="1">
    <source>
        <dbReference type="SAM" id="MobiDB-lite"/>
    </source>
</evidence>
<dbReference type="AlphaFoldDB" id="A0AA87ZGA9"/>
<name>A0AA87ZGA9_FICCA</name>
<dbReference type="EMBL" id="BTGU01000001">
    <property type="protein sequence ID" value="GMN25798.1"/>
    <property type="molecule type" value="Genomic_DNA"/>
</dbReference>
<gene>
    <name evidence="2" type="ORF">TIFTF001_001067</name>
</gene>
<proteinExistence type="predicted"/>
<feature type="region of interest" description="Disordered" evidence="1">
    <location>
        <begin position="1"/>
        <end position="39"/>
    </location>
</feature>
<reference evidence="2" key="1">
    <citation type="submission" date="2023-07" db="EMBL/GenBank/DDBJ databases">
        <title>draft genome sequence of fig (Ficus carica).</title>
        <authorList>
            <person name="Takahashi T."/>
            <person name="Nishimura K."/>
        </authorList>
    </citation>
    <scope>NUCLEOTIDE SEQUENCE</scope>
</reference>
<evidence type="ECO:0000313" key="3">
    <source>
        <dbReference type="Proteomes" id="UP001187192"/>
    </source>
</evidence>
<keyword evidence="3" id="KW-1185">Reference proteome</keyword>
<comment type="caution">
    <text evidence="2">The sequence shown here is derived from an EMBL/GenBank/DDBJ whole genome shotgun (WGS) entry which is preliminary data.</text>
</comment>
<protein>
    <submittedName>
        <fullName evidence="2">Uncharacterized protein</fullName>
    </submittedName>
</protein>
<sequence>MPGRGALLAGMGVSRTKPTSPAKTRPAGGLVGHQPPRSNLKENPYPFLTMALIYPFEPKPLSSVLPQSSQLYKSLTTVSLSLAGRSNPPYEDPLTKLKLETLEMAVASSNTPPP</sequence>
<dbReference type="Proteomes" id="UP001187192">
    <property type="component" value="Unassembled WGS sequence"/>
</dbReference>
<accession>A0AA87ZGA9</accession>